<evidence type="ECO:0000256" key="8">
    <source>
        <dbReference type="ARBA" id="ARBA00023239"/>
    </source>
</evidence>
<evidence type="ECO:0000313" key="17">
    <source>
        <dbReference type="EMBL" id="KFB76173.1"/>
    </source>
</evidence>
<dbReference type="CDD" id="cd03313">
    <property type="entry name" value="enolase"/>
    <property type="match status" value="1"/>
</dbReference>
<dbReference type="PROSITE" id="PS00164">
    <property type="entry name" value="ENOLASE"/>
    <property type="match status" value="1"/>
</dbReference>
<evidence type="ECO:0000256" key="14">
    <source>
        <dbReference type="SAM" id="MobiDB-lite"/>
    </source>
</evidence>
<evidence type="ECO:0000256" key="5">
    <source>
        <dbReference type="ARBA" id="ARBA00022525"/>
    </source>
</evidence>
<feature type="binding site" evidence="10">
    <location>
        <position position="199"/>
    </location>
    <ligand>
        <name>(2R)-2-phosphoglycerate</name>
        <dbReference type="ChEBI" id="CHEBI:58289"/>
    </ligand>
</feature>
<dbReference type="EC" id="4.2.1.11" evidence="3 10"/>
<feature type="active site" description="Proton donor" evidence="10 11">
    <location>
        <position position="241"/>
    </location>
</feature>
<name>A0A080M4R4_9PROT</name>
<feature type="region of interest" description="Disordered" evidence="14">
    <location>
        <begin position="1"/>
        <end position="25"/>
    </location>
</feature>
<dbReference type="SFLD" id="SFLDG00178">
    <property type="entry name" value="enolase"/>
    <property type="match status" value="1"/>
</dbReference>
<comment type="subcellular location">
    <subcellularLocation>
        <location evidence="10">Cytoplasm</location>
    </subcellularLocation>
    <subcellularLocation>
        <location evidence="10">Secreted</location>
    </subcellularLocation>
    <subcellularLocation>
        <location evidence="10">Cell surface</location>
    </subcellularLocation>
    <text evidence="10">Fractions of enolase are present in both the cytoplasm and on the cell surface.</text>
</comment>
<keyword evidence="18" id="KW-1185">Reference proteome</keyword>
<feature type="binding site" evidence="12">
    <location>
        <position position="428"/>
    </location>
    <ligand>
        <name>substrate</name>
    </ligand>
</feature>
<dbReference type="InterPro" id="IPR020809">
    <property type="entry name" value="Enolase_CS"/>
</dbReference>
<evidence type="ECO:0000259" key="15">
    <source>
        <dbReference type="SMART" id="SM01192"/>
    </source>
</evidence>
<dbReference type="NCBIfam" id="TIGR01060">
    <property type="entry name" value="eno"/>
    <property type="match status" value="1"/>
</dbReference>
<dbReference type="InterPro" id="IPR029017">
    <property type="entry name" value="Enolase-like_N"/>
</dbReference>
<gene>
    <name evidence="17" type="primary">eno_2</name>
    <name evidence="10" type="synonym">eno</name>
    <name evidence="17" type="ORF">AW06_002741</name>
</gene>
<dbReference type="GO" id="GO:0004634">
    <property type="term" value="F:phosphopyruvate hydratase activity"/>
    <property type="evidence" value="ECO:0007669"/>
    <property type="project" value="UniProtKB-UniRule"/>
</dbReference>
<feature type="compositionally biased region" description="Basic and acidic residues" evidence="14">
    <location>
        <begin position="8"/>
        <end position="18"/>
    </location>
</feature>
<feature type="domain" description="Enolase N-terminal" evidence="16">
    <location>
        <begin position="37"/>
        <end position="167"/>
    </location>
</feature>
<reference evidence="17" key="1">
    <citation type="submission" date="2014-02" db="EMBL/GenBank/DDBJ databases">
        <title>Expanding our view of genomic diversity in Candidatus Accumulibacter clades.</title>
        <authorList>
            <person name="Skennerton C.T."/>
            <person name="Barr J.J."/>
            <person name="Slater F.R."/>
            <person name="Bond P.L."/>
            <person name="Tyson G.W."/>
        </authorList>
    </citation>
    <scope>NUCLEOTIDE SEQUENCE [LARGE SCALE GENOMIC DNA]</scope>
</reference>
<feature type="binding site" evidence="10">
    <location>
        <position position="406"/>
    </location>
    <ligand>
        <name>(2R)-2-phosphoglycerate</name>
        <dbReference type="ChEBI" id="CHEBI:58289"/>
    </ligand>
</feature>
<keyword evidence="7 10" id="KW-0324">Glycolysis</keyword>
<dbReference type="PIRSF" id="PIRSF001400">
    <property type="entry name" value="Enolase"/>
    <property type="match status" value="1"/>
</dbReference>
<feature type="binding site" evidence="10 13">
    <location>
        <position position="325"/>
    </location>
    <ligand>
        <name>Mg(2+)</name>
        <dbReference type="ChEBI" id="CHEBI:18420"/>
    </ligand>
</feature>
<sequence>MAKGNKVKKAEKAEKVESVEQPEQAEAAAATPAFVKITKVVGRQILDSRGNPTVEVDITLDDGFMARSAVPSGASTGEFEACELRDGDKKVYLGKGVLKAVESVNTKIAKLLKGKNPLDQRALDEAMIALDGTPNKSNLGANAILGASMAITLAGAHVSKLPLWKYIGKIHKNRDFALPTPMANIINGGKHADNLIDFQEFMIMPVGAPTFSEGLRWITEVFHALKSILKKGGHVTAVGDEGGFAPNLTNDESLEVIMQAIVAAGYKPGKQISIALDCASSELFDEGNRQGYKFWKSNPDKLFTDDDMIAVYGEWCKKYPIVSIEDGLDQSDWEGYVKLTKVLGDKVQIVGDDFFVTNPVRLKQGIDMKAANAILIKVNQIGTVTETLDAIKMAQKAGYGVISSHRSGETEDSFIADLAVGTGAGQIKTGSLSRTDRICKYNQLLRIEEQLGSKAVFKGLKSIKGAGF</sequence>
<evidence type="ECO:0000256" key="11">
    <source>
        <dbReference type="PIRSR" id="PIRSR001400-1"/>
    </source>
</evidence>
<evidence type="ECO:0000256" key="9">
    <source>
        <dbReference type="ARBA" id="ARBA00045763"/>
    </source>
</evidence>
<feature type="binding site" evidence="10 13">
    <location>
        <position position="352"/>
    </location>
    <ligand>
        <name>Mg(2+)</name>
        <dbReference type="ChEBI" id="CHEBI:18420"/>
    </ligand>
</feature>
<dbReference type="GO" id="GO:0005576">
    <property type="term" value="C:extracellular region"/>
    <property type="evidence" value="ECO:0007669"/>
    <property type="project" value="UniProtKB-SubCell"/>
</dbReference>
<dbReference type="RefSeq" id="WP_246149025.1">
    <property type="nucleotide sequence ID" value="NZ_JDST02000061.1"/>
</dbReference>
<evidence type="ECO:0000256" key="1">
    <source>
        <dbReference type="ARBA" id="ARBA00005031"/>
    </source>
</evidence>
<dbReference type="SMART" id="SM01193">
    <property type="entry name" value="Enolase_N"/>
    <property type="match status" value="1"/>
</dbReference>
<evidence type="ECO:0000256" key="13">
    <source>
        <dbReference type="PIRSR" id="PIRSR001400-3"/>
    </source>
</evidence>
<dbReference type="GO" id="GO:0006096">
    <property type="term" value="P:glycolytic process"/>
    <property type="evidence" value="ECO:0007669"/>
    <property type="project" value="UniProtKB-UniRule"/>
</dbReference>
<dbReference type="PRINTS" id="PR00148">
    <property type="entry name" value="ENOLASE"/>
</dbReference>
<evidence type="ECO:0000259" key="16">
    <source>
        <dbReference type="SMART" id="SM01193"/>
    </source>
</evidence>
<dbReference type="Pfam" id="PF00113">
    <property type="entry name" value="Enolase_C"/>
    <property type="match status" value="1"/>
</dbReference>
<dbReference type="HAMAP" id="MF_00318">
    <property type="entry name" value="Enolase"/>
    <property type="match status" value="1"/>
</dbReference>
<keyword evidence="10" id="KW-0963">Cytoplasm</keyword>
<feature type="domain" description="Enolase C-terminal TIM barrel" evidence="15">
    <location>
        <begin position="175"/>
        <end position="465"/>
    </location>
</feature>
<dbReference type="Gene3D" id="3.20.20.120">
    <property type="entry name" value="Enolase-like C-terminal domain"/>
    <property type="match status" value="1"/>
</dbReference>
<dbReference type="SUPFAM" id="SSF54826">
    <property type="entry name" value="Enolase N-terminal domain-like"/>
    <property type="match status" value="1"/>
</dbReference>
<dbReference type="Proteomes" id="UP000021315">
    <property type="component" value="Unassembled WGS sequence"/>
</dbReference>
<organism evidence="17 18">
    <name type="scientific">Candidatus Accumulibacter cognatus</name>
    <dbReference type="NCBI Taxonomy" id="2954383"/>
    <lineage>
        <taxon>Bacteria</taxon>
        <taxon>Pseudomonadati</taxon>
        <taxon>Pseudomonadota</taxon>
        <taxon>Betaproteobacteria</taxon>
        <taxon>Candidatus Accumulibacter</taxon>
    </lineage>
</organism>
<evidence type="ECO:0000256" key="7">
    <source>
        <dbReference type="ARBA" id="ARBA00023152"/>
    </source>
</evidence>
<dbReference type="GO" id="GO:0000287">
    <property type="term" value="F:magnesium ion binding"/>
    <property type="evidence" value="ECO:0007669"/>
    <property type="project" value="UniProtKB-UniRule"/>
</dbReference>
<feature type="binding site" evidence="10">
    <location>
        <position position="377"/>
    </location>
    <ligand>
        <name>(2R)-2-phosphoglycerate</name>
        <dbReference type="ChEBI" id="CHEBI:58289"/>
    </ligand>
</feature>
<feature type="binding site" evidence="12">
    <location>
        <begin position="404"/>
        <end position="407"/>
    </location>
    <ligand>
        <name>substrate</name>
    </ligand>
</feature>
<keyword evidence="8 10" id="KW-0456">Lyase</keyword>
<dbReference type="GO" id="GO:0009986">
    <property type="term" value="C:cell surface"/>
    <property type="evidence" value="ECO:0007669"/>
    <property type="project" value="UniProtKB-SubCell"/>
</dbReference>
<evidence type="ECO:0000256" key="3">
    <source>
        <dbReference type="ARBA" id="ARBA00012058"/>
    </source>
</evidence>
<dbReference type="InterPro" id="IPR000941">
    <property type="entry name" value="Enolase"/>
</dbReference>
<feature type="active site" description="Proton acceptor" evidence="10 11">
    <location>
        <position position="377"/>
    </location>
</feature>
<comment type="catalytic activity">
    <reaction evidence="10">
        <text>(2R)-2-phosphoglycerate = phosphoenolpyruvate + H2O</text>
        <dbReference type="Rhea" id="RHEA:10164"/>
        <dbReference type="ChEBI" id="CHEBI:15377"/>
        <dbReference type="ChEBI" id="CHEBI:58289"/>
        <dbReference type="ChEBI" id="CHEBI:58702"/>
        <dbReference type="EC" id="4.2.1.11"/>
    </reaction>
</comment>
<feature type="binding site" evidence="12">
    <location>
        <position position="191"/>
    </location>
    <ligand>
        <name>substrate</name>
    </ligand>
</feature>
<feature type="binding site" evidence="12">
    <location>
        <position position="325"/>
    </location>
    <ligand>
        <name>substrate</name>
    </ligand>
</feature>
<evidence type="ECO:0000256" key="2">
    <source>
        <dbReference type="ARBA" id="ARBA00009604"/>
    </source>
</evidence>
<evidence type="ECO:0000256" key="10">
    <source>
        <dbReference type="HAMAP-Rule" id="MF_00318"/>
    </source>
</evidence>
<dbReference type="STRING" id="1453999.AW06_002741"/>
<feature type="binding site" evidence="10">
    <location>
        <position position="428"/>
    </location>
    <ligand>
        <name>(2R)-2-phosphoglycerate</name>
        <dbReference type="ChEBI" id="CHEBI:58289"/>
    </ligand>
</feature>
<comment type="cofactor">
    <cofactor evidence="10">
        <name>Mg(2+)</name>
        <dbReference type="ChEBI" id="CHEBI:18420"/>
    </cofactor>
    <text evidence="10">Binds a second Mg(2+) ion via substrate during catalysis.</text>
</comment>
<dbReference type="GO" id="GO:0000015">
    <property type="term" value="C:phosphopyruvate hydratase complex"/>
    <property type="evidence" value="ECO:0007669"/>
    <property type="project" value="InterPro"/>
</dbReference>
<dbReference type="SFLD" id="SFLDS00001">
    <property type="entry name" value="Enolase"/>
    <property type="match status" value="1"/>
</dbReference>
<dbReference type="InterPro" id="IPR020811">
    <property type="entry name" value="Enolase_N"/>
</dbReference>
<dbReference type="SFLD" id="SFLDF00002">
    <property type="entry name" value="enolase"/>
    <property type="match status" value="1"/>
</dbReference>
<dbReference type="UniPathway" id="UPA00109">
    <property type="reaction ID" value="UER00187"/>
</dbReference>
<comment type="similarity">
    <text evidence="2 10">Belongs to the enolase family.</text>
</comment>
<comment type="pathway">
    <text evidence="1 10">Carbohydrate degradation; glycolysis; pyruvate from D-glyceraldehyde 3-phosphate: step 4/5.</text>
</comment>
<evidence type="ECO:0000256" key="4">
    <source>
        <dbReference type="ARBA" id="ARBA00017068"/>
    </source>
</evidence>
<keyword evidence="10 13" id="KW-0479">Metal-binding</keyword>
<dbReference type="Pfam" id="PF03952">
    <property type="entry name" value="Enolase_N"/>
    <property type="match status" value="1"/>
</dbReference>
<proteinExistence type="inferred from homology"/>
<comment type="cofactor">
    <cofactor evidence="13">
        <name>Mg(2+)</name>
        <dbReference type="ChEBI" id="CHEBI:18420"/>
    </cofactor>
    <text evidence="13">Mg(2+) is required for catalysis and for stabilizing the dimer.</text>
</comment>
<protein>
    <recommendedName>
        <fullName evidence="4 10">Enolase</fullName>
        <ecNumber evidence="3 10">4.2.1.11</ecNumber>
    </recommendedName>
    <alternativeName>
        <fullName evidence="10">2-phospho-D-glycerate hydro-lyase</fullName>
    </alternativeName>
    <alternativeName>
        <fullName evidence="10">2-phosphoglycerate dehydratase</fullName>
    </alternativeName>
</protein>
<feature type="binding site" evidence="12">
    <location>
        <position position="200"/>
    </location>
    <ligand>
        <name>substrate</name>
    </ligand>
</feature>
<dbReference type="SMART" id="SM01192">
    <property type="entry name" value="Enolase_C"/>
    <property type="match status" value="1"/>
</dbReference>
<feature type="binding site" evidence="12">
    <location>
        <position position="352"/>
    </location>
    <ligand>
        <name>substrate</name>
    </ligand>
</feature>
<accession>A0A080M4R4</accession>
<dbReference type="InterPro" id="IPR036849">
    <property type="entry name" value="Enolase-like_C_sf"/>
</dbReference>
<dbReference type="AlphaFoldDB" id="A0A080M4R4"/>
<dbReference type="EMBL" id="JDST02000061">
    <property type="protein sequence ID" value="KFB76173.1"/>
    <property type="molecule type" value="Genomic_DNA"/>
</dbReference>
<dbReference type="InterPro" id="IPR020810">
    <property type="entry name" value="Enolase_C"/>
</dbReference>
<feature type="binding site" evidence="10">
    <location>
        <position position="407"/>
    </location>
    <ligand>
        <name>(2R)-2-phosphoglycerate</name>
        <dbReference type="ChEBI" id="CHEBI:58289"/>
    </ligand>
</feature>
<keyword evidence="5 10" id="KW-0964">Secreted</keyword>
<comment type="function">
    <text evidence="9 10">Catalyzes the reversible conversion of 2-phosphoglycerate (2-PG) into phosphoenolpyruvate (PEP). It is essential for the degradation of carbohydrates via glycolysis.</text>
</comment>
<dbReference type="SUPFAM" id="SSF51604">
    <property type="entry name" value="Enolase C-terminal domain-like"/>
    <property type="match status" value="1"/>
</dbReference>
<evidence type="ECO:0000256" key="12">
    <source>
        <dbReference type="PIRSR" id="PIRSR001400-2"/>
    </source>
</evidence>
<comment type="caution">
    <text evidence="17">The sequence shown here is derived from an EMBL/GenBank/DDBJ whole genome shotgun (WGS) entry which is preliminary data.</text>
</comment>
<keyword evidence="6 10" id="KW-0460">Magnesium</keyword>
<dbReference type="Gene3D" id="3.30.390.10">
    <property type="entry name" value="Enolase-like, N-terminal domain"/>
    <property type="match status" value="1"/>
</dbReference>
<dbReference type="PANTHER" id="PTHR11902:SF1">
    <property type="entry name" value="ENOLASE"/>
    <property type="match status" value="1"/>
</dbReference>
<dbReference type="FunFam" id="3.30.390.10:FF:000001">
    <property type="entry name" value="Enolase"/>
    <property type="match status" value="1"/>
</dbReference>
<evidence type="ECO:0000256" key="6">
    <source>
        <dbReference type="ARBA" id="ARBA00022842"/>
    </source>
</evidence>
<dbReference type="PANTHER" id="PTHR11902">
    <property type="entry name" value="ENOLASE"/>
    <property type="match status" value="1"/>
</dbReference>
<evidence type="ECO:0000313" key="18">
    <source>
        <dbReference type="Proteomes" id="UP000021315"/>
    </source>
</evidence>
<feature type="binding site" evidence="10 13">
    <location>
        <position position="277"/>
    </location>
    <ligand>
        <name>Mg(2+)</name>
        <dbReference type="ChEBI" id="CHEBI:18420"/>
    </ligand>
</feature>